<dbReference type="PANTHER" id="PTHR43431">
    <property type="entry name" value="OXIDOREDUCTASE, SHORT CHAIN DEHYDROGENASE/REDUCTASE FAMILY (AFU_ORTHOLOGUE AFUA_5G14000)"/>
    <property type="match status" value="1"/>
</dbReference>
<dbReference type="EMBL" id="CP041692">
    <property type="protein sequence ID" value="QDP97534.1"/>
    <property type="molecule type" value="Genomic_DNA"/>
</dbReference>
<evidence type="ECO:0000313" key="2">
    <source>
        <dbReference type="Proteomes" id="UP000319263"/>
    </source>
</evidence>
<dbReference type="KEGG" id="mik:FOE78_17890"/>
<dbReference type="InterPro" id="IPR036291">
    <property type="entry name" value="NAD(P)-bd_dom_sf"/>
</dbReference>
<evidence type="ECO:0000313" key="1">
    <source>
        <dbReference type="EMBL" id="QDP97534.1"/>
    </source>
</evidence>
<dbReference type="PANTHER" id="PTHR43431:SF7">
    <property type="entry name" value="OXIDOREDUCTASE, SHORT CHAIN DEHYDROGENASE_REDUCTASE FAMILY (AFU_ORTHOLOGUE AFUA_5G14000)"/>
    <property type="match status" value="1"/>
</dbReference>
<organism evidence="1 2">
    <name type="scientific">Microlunatus elymi</name>
    <dbReference type="NCBI Taxonomy" id="2596828"/>
    <lineage>
        <taxon>Bacteria</taxon>
        <taxon>Bacillati</taxon>
        <taxon>Actinomycetota</taxon>
        <taxon>Actinomycetes</taxon>
        <taxon>Propionibacteriales</taxon>
        <taxon>Propionibacteriaceae</taxon>
        <taxon>Microlunatus</taxon>
    </lineage>
</organism>
<dbReference type="InterPro" id="IPR002347">
    <property type="entry name" value="SDR_fam"/>
</dbReference>
<reference evidence="1 2" key="1">
    <citation type="submission" date="2019-07" db="EMBL/GenBank/DDBJ databases">
        <title>Microlunatus dokdonensis sp. nov. isolated from the rhizospheric soil of the wild plant Elymus tsukushiensis.</title>
        <authorList>
            <person name="Ghim S.-Y."/>
            <person name="Hwang Y.-J."/>
            <person name="Son J.-S."/>
            <person name="Shin J.-H."/>
        </authorList>
    </citation>
    <scope>NUCLEOTIDE SEQUENCE [LARGE SCALE GENOMIC DNA]</scope>
    <source>
        <strain evidence="1 2">KUDC0627</strain>
    </source>
</reference>
<dbReference type="OrthoDB" id="9799818at2"/>
<dbReference type="RefSeq" id="WP_143987492.1">
    <property type="nucleotide sequence ID" value="NZ_CP041692.1"/>
</dbReference>
<gene>
    <name evidence="1" type="ORF">FOE78_17890</name>
</gene>
<keyword evidence="2" id="KW-1185">Reference proteome</keyword>
<dbReference type="Proteomes" id="UP000319263">
    <property type="component" value="Chromosome"/>
</dbReference>
<protein>
    <submittedName>
        <fullName evidence="1">SDR family NAD(P)-dependent oxidoreductase</fullName>
    </submittedName>
</protein>
<dbReference type="SUPFAM" id="SSF51735">
    <property type="entry name" value="NAD(P)-binding Rossmann-fold domains"/>
    <property type="match status" value="1"/>
</dbReference>
<sequence length="227" mass="23397">MGADGVAVVSRSDARHPAYLEQLVAEGVTATAEVADVLDGEQLNAALARIQDRLGPIEVLYFGPAAMDPASLPVPIVQVTGAAVRDGFALVPAAADAVAAVLPGMLERGRGTILLPTGLSAIRPMPELGNLAITSAALRSYALTLNAAVADQGVFVGSLVIGGGIRGGDIHTAMTARSDQFAGTDIDAEALARLSLDPDEIADRVYDLSEQRTEPERIFSVIAELSA</sequence>
<accession>A0A516Q276</accession>
<name>A0A516Q276_9ACTN</name>
<dbReference type="AlphaFoldDB" id="A0A516Q276"/>
<dbReference type="Pfam" id="PF00106">
    <property type="entry name" value="adh_short"/>
    <property type="match status" value="1"/>
</dbReference>
<dbReference type="Gene3D" id="3.40.50.720">
    <property type="entry name" value="NAD(P)-binding Rossmann-like Domain"/>
    <property type="match status" value="1"/>
</dbReference>
<proteinExistence type="predicted"/>